<evidence type="ECO:0000259" key="10">
    <source>
        <dbReference type="PROSITE" id="PS51012"/>
    </source>
</evidence>
<feature type="transmembrane region" description="Helical" evidence="9">
    <location>
        <begin position="244"/>
        <end position="262"/>
    </location>
</feature>
<keyword evidence="8 9" id="KW-0472">Membrane</keyword>
<dbReference type="OrthoDB" id="9786910at2"/>
<dbReference type="GO" id="GO:0015774">
    <property type="term" value="P:polysaccharide transport"/>
    <property type="evidence" value="ECO:0007669"/>
    <property type="project" value="UniProtKB-KW"/>
</dbReference>
<evidence type="ECO:0000256" key="2">
    <source>
        <dbReference type="ARBA" id="ARBA00007783"/>
    </source>
</evidence>
<evidence type="ECO:0000256" key="8">
    <source>
        <dbReference type="ARBA" id="ARBA00023136"/>
    </source>
</evidence>
<dbReference type="InterPro" id="IPR047817">
    <property type="entry name" value="ABC2_TM_bact-type"/>
</dbReference>
<dbReference type="RefSeq" id="WP_139235430.1">
    <property type="nucleotide sequence ID" value="NZ_CYIG01000030.1"/>
</dbReference>
<evidence type="ECO:0000256" key="9">
    <source>
        <dbReference type="RuleBase" id="RU361157"/>
    </source>
</evidence>
<feature type="transmembrane region" description="Helical" evidence="9">
    <location>
        <begin position="77"/>
        <end position="102"/>
    </location>
</feature>
<accession>A0A1I7JB19</accession>
<sequence length="273" mass="31532">MDRRHRPANGNGRVMEYFKGIWRARYFWSHLARSDLRSRWRRSFFGMLWSIIQPLGMTLLLALVFSKMFKTDIHAYAPYILSGIIVWECIIACVTGGSLSFVQADAYIKQYRHPLAIYTLRTVLTSLIVLLLASVALFGWAAIVLPQHIGWHWLAALSVFPMLWLILWPLSTLLAYVGVRFRDVPHATGLVMQALWFISPVYFEVKMFRQGGLDALVDYNPIYHLLQLFRAPLLDGQWPTLENYSFTLASAVVMALLAWMVGREAERKVIFYL</sequence>
<evidence type="ECO:0000313" key="12">
    <source>
        <dbReference type="Proteomes" id="UP000183656"/>
    </source>
</evidence>
<dbReference type="Proteomes" id="UP000183656">
    <property type="component" value="Unassembled WGS sequence"/>
</dbReference>
<evidence type="ECO:0000313" key="11">
    <source>
        <dbReference type="EMBL" id="SFU82409.1"/>
    </source>
</evidence>
<keyword evidence="5 9" id="KW-0812">Transmembrane</keyword>
<feature type="domain" description="ABC transmembrane type-2" evidence="10">
    <location>
        <begin position="45"/>
        <end position="265"/>
    </location>
</feature>
<keyword evidence="12" id="KW-1185">Reference proteome</keyword>
<proteinExistence type="inferred from homology"/>
<keyword evidence="7" id="KW-0762">Sugar transport</keyword>
<dbReference type="GO" id="GO:0140359">
    <property type="term" value="F:ABC-type transporter activity"/>
    <property type="evidence" value="ECO:0007669"/>
    <property type="project" value="InterPro"/>
</dbReference>
<evidence type="ECO:0000256" key="4">
    <source>
        <dbReference type="ARBA" id="ARBA00022475"/>
    </source>
</evidence>
<keyword evidence="7" id="KW-0625">Polysaccharide transport</keyword>
<dbReference type="PANTHER" id="PTHR30413:SF10">
    <property type="entry name" value="CAPSULE POLYSACCHARIDE EXPORT INNER-MEMBRANE PROTEIN CTRC"/>
    <property type="match status" value="1"/>
</dbReference>
<reference evidence="11 12" key="1">
    <citation type="submission" date="2016-10" db="EMBL/GenBank/DDBJ databases">
        <authorList>
            <person name="de Groot N.N."/>
        </authorList>
    </citation>
    <scope>NUCLEOTIDE SEQUENCE [LARGE SCALE GENOMIC DNA]</scope>
    <source>
        <strain evidence="11 12">R-24608</strain>
    </source>
</reference>
<feature type="transmembrane region" description="Helical" evidence="9">
    <location>
        <begin position="151"/>
        <end position="177"/>
    </location>
</feature>
<dbReference type="GO" id="GO:0015920">
    <property type="term" value="P:lipopolysaccharide transport"/>
    <property type="evidence" value="ECO:0007669"/>
    <property type="project" value="TreeGrafter"/>
</dbReference>
<keyword evidence="4 9" id="KW-1003">Cell membrane</keyword>
<dbReference type="EMBL" id="FPBX01000024">
    <property type="protein sequence ID" value="SFU82409.1"/>
    <property type="molecule type" value="Genomic_DNA"/>
</dbReference>
<feature type="transmembrane region" description="Helical" evidence="9">
    <location>
        <begin position="184"/>
        <end position="203"/>
    </location>
</feature>
<evidence type="ECO:0000256" key="1">
    <source>
        <dbReference type="ARBA" id="ARBA00004651"/>
    </source>
</evidence>
<keyword evidence="6 9" id="KW-1133">Transmembrane helix</keyword>
<dbReference type="STRING" id="343013.SAMN04489707_10247"/>
<evidence type="ECO:0000256" key="7">
    <source>
        <dbReference type="ARBA" id="ARBA00023047"/>
    </source>
</evidence>
<dbReference type="GO" id="GO:0005886">
    <property type="term" value="C:plasma membrane"/>
    <property type="evidence" value="ECO:0007669"/>
    <property type="project" value="UniProtKB-SubCell"/>
</dbReference>
<protein>
    <recommendedName>
        <fullName evidence="9">Transport permease protein</fullName>
    </recommendedName>
</protein>
<dbReference type="AlphaFoldDB" id="A0A1I7JB19"/>
<comment type="subcellular location">
    <subcellularLocation>
        <location evidence="9">Cell inner membrane</location>
        <topology evidence="9">Multi-pass membrane protein</topology>
    </subcellularLocation>
    <subcellularLocation>
        <location evidence="1">Cell membrane</location>
        <topology evidence="1">Multi-pass membrane protein</topology>
    </subcellularLocation>
</comment>
<dbReference type="PROSITE" id="PS51012">
    <property type="entry name" value="ABC_TM2"/>
    <property type="match status" value="1"/>
</dbReference>
<dbReference type="Pfam" id="PF01061">
    <property type="entry name" value="ABC2_membrane"/>
    <property type="match status" value="1"/>
</dbReference>
<dbReference type="InterPro" id="IPR013525">
    <property type="entry name" value="ABC2_TM"/>
</dbReference>
<evidence type="ECO:0000256" key="5">
    <source>
        <dbReference type="ARBA" id="ARBA00022692"/>
    </source>
</evidence>
<gene>
    <name evidence="11" type="ORF">SAMN04489707_10247</name>
</gene>
<name>A0A1I7JB19_9BURK</name>
<feature type="transmembrane region" description="Helical" evidence="9">
    <location>
        <begin position="43"/>
        <end position="65"/>
    </location>
</feature>
<dbReference type="PANTHER" id="PTHR30413">
    <property type="entry name" value="INNER MEMBRANE TRANSPORT PERMEASE"/>
    <property type="match status" value="1"/>
</dbReference>
<organism evidence="11 12">
    <name type="scientific">Paenacidovorax caeni</name>
    <dbReference type="NCBI Taxonomy" id="343013"/>
    <lineage>
        <taxon>Bacteria</taxon>
        <taxon>Pseudomonadati</taxon>
        <taxon>Pseudomonadota</taxon>
        <taxon>Betaproteobacteria</taxon>
        <taxon>Burkholderiales</taxon>
        <taxon>Comamonadaceae</taxon>
        <taxon>Paenacidovorax</taxon>
    </lineage>
</organism>
<keyword evidence="3 9" id="KW-0813">Transport</keyword>
<feature type="transmembrane region" description="Helical" evidence="9">
    <location>
        <begin position="123"/>
        <end position="145"/>
    </location>
</feature>
<comment type="similarity">
    <text evidence="2 9">Belongs to the ABC-2 integral membrane protein family.</text>
</comment>
<evidence type="ECO:0000256" key="6">
    <source>
        <dbReference type="ARBA" id="ARBA00022989"/>
    </source>
</evidence>
<evidence type="ECO:0000256" key="3">
    <source>
        <dbReference type="ARBA" id="ARBA00022448"/>
    </source>
</evidence>